<dbReference type="EMBL" id="AUZZ01008136">
    <property type="protein sequence ID" value="EQD38955.1"/>
    <property type="molecule type" value="Genomic_DNA"/>
</dbReference>
<reference evidence="1" key="2">
    <citation type="journal article" date="2014" name="ISME J.">
        <title>Microbial stratification in low pH oxic and suboxic macroscopic growths along an acid mine drainage.</title>
        <authorList>
            <person name="Mendez-Garcia C."/>
            <person name="Mesa V."/>
            <person name="Sprenger R.R."/>
            <person name="Richter M."/>
            <person name="Diez M.S."/>
            <person name="Solano J."/>
            <person name="Bargiela R."/>
            <person name="Golyshina O.V."/>
            <person name="Manteca A."/>
            <person name="Ramos J.L."/>
            <person name="Gallego J.R."/>
            <person name="Llorente I."/>
            <person name="Martins Dos Santos V.A."/>
            <person name="Jensen O.N."/>
            <person name="Pelaez A.I."/>
            <person name="Sanchez J."/>
            <person name="Ferrer M."/>
        </authorList>
    </citation>
    <scope>NUCLEOTIDE SEQUENCE</scope>
</reference>
<comment type="caution">
    <text evidence="1">The sequence shown here is derived from an EMBL/GenBank/DDBJ whole genome shotgun (WGS) entry which is preliminary data.</text>
</comment>
<dbReference type="PANTHER" id="PTHR35004:SF8">
    <property type="entry name" value="TRANSPOSASE RV3428C-RELATED"/>
    <property type="match status" value="1"/>
</dbReference>
<proteinExistence type="predicted"/>
<protein>
    <submittedName>
        <fullName evidence="1">Integrase core domain protein</fullName>
    </submittedName>
</protein>
<dbReference type="AlphaFoldDB" id="T1AAV7"/>
<organism evidence="1">
    <name type="scientific">mine drainage metagenome</name>
    <dbReference type="NCBI Taxonomy" id="410659"/>
    <lineage>
        <taxon>unclassified sequences</taxon>
        <taxon>metagenomes</taxon>
        <taxon>ecological metagenomes</taxon>
    </lineage>
</organism>
<evidence type="ECO:0000313" key="1">
    <source>
        <dbReference type="EMBL" id="EQD38955.1"/>
    </source>
</evidence>
<sequence>MYRDVLAHYGVTALPCKVRDPDRKGKVESGVAHAQKTPLKGKKFESLEEAQAYLDHWEEHWADKRIHGRTKRQVAAMFAEEKPFLQALPLEPFRYYQYGERTVHLDGCVEVEAAYYGV</sequence>
<reference evidence="1" key="1">
    <citation type="submission" date="2013-08" db="EMBL/GenBank/DDBJ databases">
        <authorList>
            <person name="Mendez C."/>
            <person name="Richter M."/>
            <person name="Ferrer M."/>
            <person name="Sanchez J."/>
        </authorList>
    </citation>
    <scope>NUCLEOTIDE SEQUENCE</scope>
</reference>
<name>T1AAV7_9ZZZZ</name>
<dbReference type="PANTHER" id="PTHR35004">
    <property type="entry name" value="TRANSPOSASE RV3428C-RELATED"/>
    <property type="match status" value="1"/>
</dbReference>
<accession>T1AAV7</accession>
<feature type="non-terminal residue" evidence="1">
    <location>
        <position position="118"/>
    </location>
</feature>
<gene>
    <name evidence="1" type="ORF">B2A_11286</name>
</gene>